<proteinExistence type="predicted"/>
<protein>
    <submittedName>
        <fullName evidence="1">Uncharacterized protein</fullName>
    </submittedName>
</protein>
<dbReference type="Proteomes" id="UP000257076">
    <property type="component" value="Unassembled WGS sequence"/>
</dbReference>
<comment type="caution">
    <text evidence="1">The sequence shown here is derived from an EMBL/GenBank/DDBJ whole genome shotgun (WGS) entry which is preliminary data.</text>
</comment>
<evidence type="ECO:0000313" key="2">
    <source>
        <dbReference type="Proteomes" id="UP000257076"/>
    </source>
</evidence>
<organism evidence="1 2">
    <name type="scientific">Jeotgalicoccus halotolerans</name>
    <dbReference type="NCBI Taxonomy" id="157227"/>
    <lineage>
        <taxon>Bacteria</taxon>
        <taxon>Bacillati</taxon>
        <taxon>Bacillota</taxon>
        <taxon>Bacilli</taxon>
        <taxon>Bacillales</taxon>
        <taxon>Staphylococcaceae</taxon>
        <taxon>Jeotgalicoccus</taxon>
    </lineage>
</organism>
<accession>A0A3E0AXE0</accession>
<name>A0A3E0AXE0_9STAP</name>
<dbReference type="AlphaFoldDB" id="A0A3E0AXE0"/>
<dbReference type="EMBL" id="QUMW01000011">
    <property type="protein sequence ID" value="REG24390.1"/>
    <property type="molecule type" value="Genomic_DNA"/>
</dbReference>
<reference evidence="1 2" key="1">
    <citation type="submission" date="2018-08" db="EMBL/GenBank/DDBJ databases">
        <title>Genomic Encyclopedia of Type Strains, Phase IV (KMG-IV): sequencing the most valuable type-strain genomes for metagenomic binning, comparative biology and taxonomic classification.</title>
        <authorList>
            <person name="Goeker M."/>
        </authorList>
    </citation>
    <scope>NUCLEOTIDE SEQUENCE [LARGE SCALE GENOMIC DNA]</scope>
    <source>
        <strain evidence="1 2">DSM 17274</strain>
    </source>
</reference>
<keyword evidence="2" id="KW-1185">Reference proteome</keyword>
<gene>
    <name evidence="1" type="ORF">DFR63_1491</name>
</gene>
<evidence type="ECO:0000313" key="1">
    <source>
        <dbReference type="EMBL" id="REG24390.1"/>
    </source>
</evidence>
<sequence>MTQLNINLNMDDLTAQIKDCNLDALTKGKHHYLFLMALLYCKNLYTRLWTWLRERRGVCSAMSDNHCGVYNNLPDYTAFY</sequence>